<dbReference type="GeneID" id="107880152"/>
<accession>A0ABM1LYQ4</accession>
<reference evidence="2" key="2">
    <citation type="submission" date="2025-08" db="UniProtKB">
        <authorList>
            <consortium name="RefSeq"/>
        </authorList>
    </citation>
    <scope>IDENTIFICATION</scope>
</reference>
<organism evidence="1 2">
    <name type="scientific">Prunus mume</name>
    <name type="common">Japanese apricot</name>
    <name type="synonym">Armeniaca mume</name>
    <dbReference type="NCBI Taxonomy" id="102107"/>
    <lineage>
        <taxon>Eukaryota</taxon>
        <taxon>Viridiplantae</taxon>
        <taxon>Streptophyta</taxon>
        <taxon>Embryophyta</taxon>
        <taxon>Tracheophyta</taxon>
        <taxon>Spermatophyta</taxon>
        <taxon>Magnoliopsida</taxon>
        <taxon>eudicotyledons</taxon>
        <taxon>Gunneridae</taxon>
        <taxon>Pentapetalae</taxon>
        <taxon>rosids</taxon>
        <taxon>fabids</taxon>
        <taxon>Rosales</taxon>
        <taxon>Rosaceae</taxon>
        <taxon>Amygdaloideae</taxon>
        <taxon>Amygdaleae</taxon>
        <taxon>Prunus</taxon>
    </lineage>
</organism>
<evidence type="ECO:0000313" key="1">
    <source>
        <dbReference type="Proteomes" id="UP000694861"/>
    </source>
</evidence>
<keyword evidence="1" id="KW-1185">Reference proteome</keyword>
<dbReference type="RefSeq" id="XP_016652531.1">
    <property type="nucleotide sequence ID" value="XM_016797045.1"/>
</dbReference>
<dbReference type="Pfam" id="PF03087">
    <property type="entry name" value="BPS1"/>
    <property type="match status" value="1"/>
</dbReference>
<name>A0ABM1LYQ4_PRUMU</name>
<gene>
    <name evidence="2" type="primary">LOC107880152</name>
</gene>
<dbReference type="Proteomes" id="UP000694861">
    <property type="component" value="Unplaced"/>
</dbReference>
<proteinExistence type="predicted"/>
<evidence type="ECO:0000313" key="2">
    <source>
        <dbReference type="RefSeq" id="XP_016652531.1"/>
    </source>
</evidence>
<dbReference type="InterPro" id="IPR004320">
    <property type="entry name" value="BPS1_pln"/>
</dbReference>
<sequence length="89" mass="10211">MAFHTRSNSFPSRPHPVLQEVDELLCRLRSSEATSTSSSSIAQELQSILQRRSEVNKYLTSRNMVKKTIHKAMKNLKAIENRSTFSFLN</sequence>
<protein>
    <submittedName>
        <fullName evidence="2">Uncharacterized protein LOC107880152</fullName>
    </submittedName>
</protein>
<reference evidence="1" key="1">
    <citation type="journal article" date="2012" name="Nat. Commun.">
        <title>The genome of Prunus mume.</title>
        <authorList>
            <person name="Zhang Q."/>
            <person name="Chen W."/>
            <person name="Sun L."/>
            <person name="Zhao F."/>
            <person name="Huang B."/>
            <person name="Yang W."/>
            <person name="Tao Y."/>
            <person name="Wang J."/>
            <person name="Yuan Z."/>
            <person name="Fan G."/>
            <person name="Xing Z."/>
            <person name="Han C."/>
            <person name="Pan H."/>
            <person name="Zhong X."/>
            <person name="Shi W."/>
            <person name="Liang X."/>
            <person name="Du D."/>
            <person name="Sun F."/>
            <person name="Xu Z."/>
            <person name="Hao R."/>
            <person name="Lv T."/>
            <person name="Lv Y."/>
            <person name="Zheng Z."/>
            <person name="Sun M."/>
            <person name="Luo L."/>
            <person name="Cai M."/>
            <person name="Gao Y."/>
            <person name="Wang J."/>
            <person name="Yin Y."/>
            <person name="Xu X."/>
            <person name="Cheng T."/>
            <person name="Wang J."/>
        </authorList>
    </citation>
    <scope>NUCLEOTIDE SEQUENCE [LARGE SCALE GENOMIC DNA]</scope>
</reference>